<dbReference type="Gene3D" id="3.40.50.720">
    <property type="entry name" value="NAD(P)-binding Rossmann-like Domain"/>
    <property type="match status" value="1"/>
</dbReference>
<dbReference type="InterPro" id="IPR004307">
    <property type="entry name" value="TspO_MBR"/>
</dbReference>
<keyword evidence="3 6" id="KW-0812">Transmembrane</keyword>
<dbReference type="GO" id="GO:0016020">
    <property type="term" value="C:membrane"/>
    <property type="evidence" value="ECO:0007669"/>
    <property type="project" value="UniProtKB-SubCell"/>
</dbReference>
<sequence length="469" mass="50252">MTHPNGRVLVTGASGHVGSRLVPRLLAEGWAVRVLTRRSDGVADQPWVNEVDVVVGDVADRHTLRRALADVGVAYYLVHSMSEEPDYAARDRQAALAFGEVARDLGVSRIVYLGGLHPDHQPLSGHLASRAEVGRILLRSGVPTAALQAAMVIGAGSASFEMLRHLTSRLPVMVAPTWLDNRIQPIAVDDVVTLLAGAAHLPPSVNRTFDVGGPDVLTYREMIGRFADIAGLVPRVVVGTRYLAPQTASRWVRLVTPVPAGLARSLVDSLVHDIVAQEDDLIRLVPIPSGALTFDEAVGRALADTGPDRALRNLGLTAAAVTVTALAGMAATQPDSRWYRSLDLPPWQPPKLAFPVVWTALYADIAVATAAALTRLDADGETDDARRLRRSLATNLVLNAGWSVVFWRIRRPGLAAVESAVLAVSSAELARRVSRSHPGAGRALLPYAVWTGFATVLSAAIHRRNRPRA</sequence>
<dbReference type="Gene3D" id="1.20.1260.100">
    <property type="entry name" value="TspO/MBR protein"/>
    <property type="match status" value="1"/>
</dbReference>
<keyword evidence="9" id="KW-1185">Reference proteome</keyword>
<dbReference type="InterPro" id="IPR016040">
    <property type="entry name" value="NAD(P)-bd_dom"/>
</dbReference>
<dbReference type="eggNOG" id="COG0702">
    <property type="taxonomic scope" value="Bacteria"/>
</dbReference>
<keyword evidence="4 6" id="KW-1133">Transmembrane helix</keyword>
<dbReference type="FunFam" id="1.20.1260.100:FF:000001">
    <property type="entry name" value="translocator protein 2"/>
    <property type="match status" value="1"/>
</dbReference>
<dbReference type="InterPro" id="IPR036291">
    <property type="entry name" value="NAD(P)-bd_dom_sf"/>
</dbReference>
<evidence type="ECO:0000313" key="8">
    <source>
        <dbReference type="EMBL" id="KGN37121.1"/>
    </source>
</evidence>
<keyword evidence="8" id="KW-0238">DNA-binding</keyword>
<evidence type="ECO:0000256" key="3">
    <source>
        <dbReference type="ARBA" id="ARBA00022692"/>
    </source>
</evidence>
<dbReference type="PANTHER" id="PTHR10057:SF0">
    <property type="entry name" value="TRANSLOCATOR PROTEIN"/>
    <property type="match status" value="1"/>
</dbReference>
<dbReference type="EMBL" id="AVPK01000006">
    <property type="protein sequence ID" value="KGN37121.1"/>
    <property type="molecule type" value="Genomic_DNA"/>
</dbReference>
<dbReference type="Proteomes" id="UP000030011">
    <property type="component" value="Unassembled WGS sequence"/>
</dbReference>
<dbReference type="CDD" id="cd15904">
    <property type="entry name" value="TSPO_MBR"/>
    <property type="match status" value="1"/>
</dbReference>
<dbReference type="SUPFAM" id="SSF51735">
    <property type="entry name" value="NAD(P)-binding Rossmann-fold domains"/>
    <property type="match status" value="1"/>
</dbReference>
<keyword evidence="5 6" id="KW-0472">Membrane</keyword>
<dbReference type="Pfam" id="PF13460">
    <property type="entry name" value="NAD_binding_10"/>
    <property type="match status" value="1"/>
</dbReference>
<feature type="domain" description="NAD(P)-binding" evidence="7">
    <location>
        <begin position="12"/>
        <end position="120"/>
    </location>
</feature>
<comment type="similarity">
    <text evidence="2">Belongs to the TspO/BZRP family.</text>
</comment>
<dbReference type="GO" id="GO:0033013">
    <property type="term" value="P:tetrapyrrole metabolic process"/>
    <property type="evidence" value="ECO:0007669"/>
    <property type="project" value="UniProtKB-ARBA"/>
</dbReference>
<evidence type="ECO:0000259" key="7">
    <source>
        <dbReference type="Pfam" id="PF13460"/>
    </source>
</evidence>
<organism evidence="8 9">
    <name type="scientific">Knoellia subterranea KCTC 19937</name>
    <dbReference type="NCBI Taxonomy" id="1385521"/>
    <lineage>
        <taxon>Bacteria</taxon>
        <taxon>Bacillati</taxon>
        <taxon>Actinomycetota</taxon>
        <taxon>Actinomycetes</taxon>
        <taxon>Micrococcales</taxon>
        <taxon>Intrasporangiaceae</taxon>
        <taxon>Knoellia</taxon>
    </lineage>
</organism>
<gene>
    <name evidence="8" type="ORF">N803_14770</name>
</gene>
<evidence type="ECO:0000256" key="4">
    <source>
        <dbReference type="ARBA" id="ARBA00022989"/>
    </source>
</evidence>
<evidence type="ECO:0000313" key="9">
    <source>
        <dbReference type="Proteomes" id="UP000030011"/>
    </source>
</evidence>
<dbReference type="AlphaFoldDB" id="A0A0A0JNC3"/>
<evidence type="ECO:0000256" key="6">
    <source>
        <dbReference type="SAM" id="Phobius"/>
    </source>
</evidence>
<dbReference type="STRING" id="1385521.N803_14770"/>
<dbReference type="PANTHER" id="PTHR10057">
    <property type="entry name" value="PERIPHERAL-TYPE BENZODIAZEPINE RECEPTOR"/>
    <property type="match status" value="1"/>
</dbReference>
<feature type="transmembrane region" description="Helical" evidence="6">
    <location>
        <begin position="444"/>
        <end position="461"/>
    </location>
</feature>
<dbReference type="OrthoDB" id="9774199at2"/>
<proteinExistence type="inferred from homology"/>
<comment type="caution">
    <text evidence="8">The sequence shown here is derived from an EMBL/GenBank/DDBJ whole genome shotgun (WGS) entry which is preliminary data.</text>
</comment>
<protein>
    <submittedName>
        <fullName evidence="8">DNA-binding protein</fullName>
    </submittedName>
</protein>
<reference evidence="8 9" key="1">
    <citation type="submission" date="2013-08" db="EMBL/GenBank/DDBJ databases">
        <title>The genome sequence of Knoellia subterranea.</title>
        <authorList>
            <person name="Zhu W."/>
            <person name="Wang G."/>
        </authorList>
    </citation>
    <scope>NUCLEOTIDE SEQUENCE [LARGE SCALE GENOMIC DNA]</scope>
    <source>
        <strain evidence="8 9">KCTC 19937</strain>
    </source>
</reference>
<comment type="subcellular location">
    <subcellularLocation>
        <location evidence="1">Membrane</location>
        <topology evidence="1">Multi-pass membrane protein</topology>
    </subcellularLocation>
</comment>
<dbReference type="RefSeq" id="WP_035905291.1">
    <property type="nucleotide sequence ID" value="NZ_AVPK01000006.1"/>
</dbReference>
<accession>A0A0A0JNC3</accession>
<dbReference type="InterPro" id="IPR038330">
    <property type="entry name" value="TspO/MBR-related_sf"/>
</dbReference>
<dbReference type="Pfam" id="PF03073">
    <property type="entry name" value="TspO_MBR"/>
    <property type="match status" value="1"/>
</dbReference>
<evidence type="ECO:0000256" key="2">
    <source>
        <dbReference type="ARBA" id="ARBA00007524"/>
    </source>
</evidence>
<name>A0A0A0JNC3_9MICO</name>
<evidence type="ECO:0000256" key="5">
    <source>
        <dbReference type="ARBA" id="ARBA00023136"/>
    </source>
</evidence>
<dbReference type="GO" id="GO:0003677">
    <property type="term" value="F:DNA binding"/>
    <property type="evidence" value="ECO:0007669"/>
    <property type="project" value="UniProtKB-KW"/>
</dbReference>
<evidence type="ECO:0000256" key="1">
    <source>
        <dbReference type="ARBA" id="ARBA00004141"/>
    </source>
</evidence>
<dbReference type="eggNOG" id="COG3476">
    <property type="taxonomic scope" value="Bacteria"/>
</dbReference>